<dbReference type="HOGENOM" id="CLU_869121_0_0_1"/>
<evidence type="ECO:0000313" key="2">
    <source>
        <dbReference type="EMBL" id="ELR03352.1"/>
    </source>
</evidence>
<feature type="compositionally biased region" description="Low complexity" evidence="1">
    <location>
        <begin position="214"/>
        <end position="229"/>
    </location>
</feature>
<protein>
    <submittedName>
        <fullName evidence="2">Uncharacterized protein</fullName>
    </submittedName>
</protein>
<dbReference type="InParanoid" id="L8FR11"/>
<dbReference type="Proteomes" id="UP000011064">
    <property type="component" value="Unassembled WGS sequence"/>
</dbReference>
<dbReference type="EMBL" id="GL573311">
    <property type="protein sequence ID" value="ELR03352.1"/>
    <property type="molecule type" value="Genomic_DNA"/>
</dbReference>
<feature type="region of interest" description="Disordered" evidence="1">
    <location>
        <begin position="1"/>
        <end position="33"/>
    </location>
</feature>
<dbReference type="OrthoDB" id="3440060at2759"/>
<feature type="compositionally biased region" description="Polar residues" evidence="1">
    <location>
        <begin position="1"/>
        <end position="21"/>
    </location>
</feature>
<reference evidence="3" key="1">
    <citation type="submission" date="2010-09" db="EMBL/GenBank/DDBJ databases">
        <title>The genome sequence of Geomyces destructans 20631-21.</title>
        <authorList>
            <consortium name="The Broad Institute Genome Sequencing Platform"/>
            <person name="Cuomo C.A."/>
            <person name="Blehert D.S."/>
            <person name="Lorch J.M."/>
            <person name="Young S.K."/>
            <person name="Zeng Q."/>
            <person name="Gargeya S."/>
            <person name="Fitzgerald M."/>
            <person name="Haas B."/>
            <person name="Abouelleil A."/>
            <person name="Alvarado L."/>
            <person name="Arachchi H.M."/>
            <person name="Berlin A."/>
            <person name="Brown A."/>
            <person name="Chapman S.B."/>
            <person name="Chen Z."/>
            <person name="Dunbar C."/>
            <person name="Freedman E."/>
            <person name="Gearin G."/>
            <person name="Gellesch M."/>
            <person name="Goldberg J."/>
            <person name="Griggs A."/>
            <person name="Gujja S."/>
            <person name="Heiman D."/>
            <person name="Howarth C."/>
            <person name="Larson L."/>
            <person name="Lui A."/>
            <person name="MacDonald P.J.P."/>
            <person name="Montmayeur A."/>
            <person name="Murphy C."/>
            <person name="Neiman D."/>
            <person name="Pearson M."/>
            <person name="Priest M."/>
            <person name="Roberts A."/>
            <person name="Saif S."/>
            <person name="Shea T."/>
            <person name="Shenoy N."/>
            <person name="Sisk P."/>
            <person name="Stolte C."/>
            <person name="Sykes S."/>
            <person name="Wortman J."/>
            <person name="Nusbaum C."/>
            <person name="Birren B."/>
        </authorList>
    </citation>
    <scope>NUCLEOTIDE SEQUENCE [LARGE SCALE GENOMIC DNA]</scope>
    <source>
        <strain evidence="3">ATCC MYA-4855 / 20631-21</strain>
    </source>
</reference>
<proteinExistence type="predicted"/>
<accession>L8FR11</accession>
<feature type="region of interest" description="Disordered" evidence="1">
    <location>
        <begin position="205"/>
        <end position="257"/>
    </location>
</feature>
<name>L8FR11_PSED2</name>
<organism evidence="2 3">
    <name type="scientific">Pseudogymnoascus destructans (strain ATCC MYA-4855 / 20631-21)</name>
    <name type="common">Bat white-nose syndrome fungus</name>
    <name type="synonym">Geomyces destructans</name>
    <dbReference type="NCBI Taxonomy" id="658429"/>
    <lineage>
        <taxon>Eukaryota</taxon>
        <taxon>Fungi</taxon>
        <taxon>Dikarya</taxon>
        <taxon>Ascomycota</taxon>
        <taxon>Pezizomycotina</taxon>
        <taxon>Leotiomycetes</taxon>
        <taxon>Thelebolales</taxon>
        <taxon>Thelebolaceae</taxon>
        <taxon>Pseudogymnoascus</taxon>
    </lineage>
</organism>
<sequence>MSQINDGGSTIFSIEDTTSPEPFTASPDPFTDETLFTHSPSMQKPMRWLTTDDENTDSSDTPVGQRLVRLTDDDVLVVFRLCLQEQAAFGHQTDKMLWRLISRRLFKSRGKEHKTLQRVVAKAVRDRREFLALLPSGEHDNQSSMTDALDSWIAVQDARLEVQKARLDAQGTANAETTASSAWRQSSLALWTDKTQLLRVASRAFQREEDGEASSPPLTTPDPRTSDSTTPPPTTHHPHVSQRRRRHATSTAPSMPLDVGDPIAIGLERLISVVETVASRIGGPQREEGREELHAVVKRRLEDLESKISAIDQNVATMLV</sequence>
<dbReference type="AlphaFoldDB" id="L8FR11"/>
<feature type="compositionally biased region" description="Basic residues" evidence="1">
    <location>
        <begin position="236"/>
        <end position="248"/>
    </location>
</feature>
<dbReference type="VEuPathDB" id="FungiDB:GMDG_06099"/>
<keyword evidence="3" id="KW-1185">Reference proteome</keyword>
<gene>
    <name evidence="2" type="ORF">GMDG_06099</name>
</gene>
<evidence type="ECO:0000256" key="1">
    <source>
        <dbReference type="SAM" id="MobiDB-lite"/>
    </source>
</evidence>
<dbReference type="STRING" id="658429.L8FR11"/>
<evidence type="ECO:0000313" key="3">
    <source>
        <dbReference type="Proteomes" id="UP000011064"/>
    </source>
</evidence>